<organism evidence="1 2">
    <name type="scientific">Brachyspira hampsonii</name>
    <dbReference type="NCBI Taxonomy" id="1287055"/>
    <lineage>
        <taxon>Bacteria</taxon>
        <taxon>Pseudomonadati</taxon>
        <taxon>Spirochaetota</taxon>
        <taxon>Spirochaetia</taxon>
        <taxon>Brachyspirales</taxon>
        <taxon>Brachyspiraceae</taxon>
        <taxon>Brachyspira</taxon>
    </lineage>
</organism>
<evidence type="ECO:0000313" key="1">
    <source>
        <dbReference type="EMBL" id="OEJ15437.1"/>
    </source>
</evidence>
<sequence>MKKIRENKRYKNILRKREKIIKYNKLLGLKHKYSQYVYEIKDFYKSKYKTSNIDIHLLPDYKSGIRNKRYYKKKNSRIKNIDKKLKNVVFPVSLWIDSKVTIDKIMLGF</sequence>
<protein>
    <submittedName>
        <fullName evidence="1">Uncharacterized protein</fullName>
    </submittedName>
</protein>
<gene>
    <name evidence="1" type="ORF">BFL38_14205</name>
</gene>
<proteinExistence type="predicted"/>
<dbReference type="AlphaFoldDB" id="A0A1E5NH83"/>
<name>A0A1E5NH83_9SPIR</name>
<evidence type="ECO:0000313" key="2">
    <source>
        <dbReference type="Proteomes" id="UP000095247"/>
    </source>
</evidence>
<comment type="caution">
    <text evidence="1">The sequence shown here is derived from an EMBL/GenBank/DDBJ whole genome shotgun (WGS) entry which is preliminary data.</text>
</comment>
<accession>A0A1E5NH83</accession>
<dbReference type="RefSeq" id="WP_069725988.1">
    <property type="nucleotide sequence ID" value="NZ_MDCO01000006.1"/>
</dbReference>
<dbReference type="EMBL" id="MDCO01000006">
    <property type="protein sequence ID" value="OEJ15437.1"/>
    <property type="molecule type" value="Genomic_DNA"/>
</dbReference>
<dbReference type="Proteomes" id="UP000095247">
    <property type="component" value="Unassembled WGS sequence"/>
</dbReference>
<reference evidence="1 2" key="1">
    <citation type="submission" date="2016-08" db="EMBL/GenBank/DDBJ databases">
        <title>Characterization and recognition of Brachyspira hampsonii sp. nov., a novel intestinal spirochete that is pathogenic to pigs.</title>
        <authorList>
            <person name="Mirajkar N."/>
            <person name="La T."/>
            <person name="Phillips N."/>
            <person name="Hampson D."/>
            <person name="Gebhart C."/>
        </authorList>
    </citation>
    <scope>NUCLEOTIDE SEQUENCE [LARGE SCALE GENOMIC DNA]</scope>
    <source>
        <strain evidence="1 2">P280/1</strain>
    </source>
</reference>